<evidence type="ECO:0000313" key="1">
    <source>
        <dbReference type="EMBL" id="SPJ70996.1"/>
    </source>
</evidence>
<protein>
    <submittedName>
        <fullName evidence="1">Uncharacterized protein</fullName>
    </submittedName>
</protein>
<proteinExistence type="predicted"/>
<name>A0AAE8SCW5_9HYPO</name>
<reference evidence="1" key="1">
    <citation type="submission" date="2018-03" db="EMBL/GenBank/DDBJ databases">
        <authorList>
            <person name="Guldener U."/>
        </authorList>
    </citation>
    <scope>NUCLEOTIDE SEQUENCE</scope>
</reference>
<keyword evidence="2" id="KW-1185">Reference proteome</keyword>
<dbReference type="EMBL" id="ONZP01000026">
    <property type="protein sequence ID" value="SPJ70996.1"/>
    <property type="molecule type" value="Genomic_DNA"/>
</dbReference>
<organism evidence="1 2">
    <name type="scientific">Fusarium torulosum</name>
    <dbReference type="NCBI Taxonomy" id="33205"/>
    <lineage>
        <taxon>Eukaryota</taxon>
        <taxon>Fungi</taxon>
        <taxon>Dikarya</taxon>
        <taxon>Ascomycota</taxon>
        <taxon>Pezizomycotina</taxon>
        <taxon>Sordariomycetes</taxon>
        <taxon>Hypocreomycetidae</taxon>
        <taxon>Hypocreales</taxon>
        <taxon>Nectriaceae</taxon>
        <taxon>Fusarium</taxon>
    </lineage>
</organism>
<evidence type="ECO:0000313" key="2">
    <source>
        <dbReference type="Proteomes" id="UP001187734"/>
    </source>
</evidence>
<accession>A0AAE8SCW5</accession>
<dbReference type="AlphaFoldDB" id="A0AAE8SCW5"/>
<gene>
    <name evidence="1" type="ORF">FTOL_00724</name>
</gene>
<sequence>MPKSHNSGTVRFVQDVQFFNLETLTRDLEQTYGDGKATWTQNGSNIEITIETDDLINLKEHEEMDITFSWEKA</sequence>
<comment type="caution">
    <text evidence="1">The sequence shown here is derived from an EMBL/GenBank/DDBJ whole genome shotgun (WGS) entry which is preliminary data.</text>
</comment>
<dbReference type="Proteomes" id="UP001187734">
    <property type="component" value="Unassembled WGS sequence"/>
</dbReference>